<evidence type="ECO:0000256" key="5">
    <source>
        <dbReference type="ARBA" id="ARBA00037974"/>
    </source>
</evidence>
<dbReference type="GO" id="GO:0030170">
    <property type="term" value="F:pyridoxal phosphate binding"/>
    <property type="evidence" value="ECO:0007669"/>
    <property type="project" value="InterPro"/>
</dbReference>
<proteinExistence type="inferred from homology"/>
<evidence type="ECO:0000256" key="1">
    <source>
        <dbReference type="ARBA" id="ARBA00001933"/>
    </source>
</evidence>
<dbReference type="Pfam" id="PF00155">
    <property type="entry name" value="Aminotran_1_2"/>
    <property type="match status" value="1"/>
</dbReference>
<dbReference type="Gene3D" id="3.40.640.10">
    <property type="entry name" value="Type I PLP-dependent aspartate aminotransferase-like (Major domain)"/>
    <property type="match status" value="1"/>
</dbReference>
<comment type="similarity">
    <text evidence="5">Belongs to the class-II pyridoxal-phosphate-dependent aminotransferase family. MalY/PatB cystathionine beta-lyase subfamily.</text>
</comment>
<dbReference type="EMBL" id="UINC01006555">
    <property type="protein sequence ID" value="SVA28237.1"/>
    <property type="molecule type" value="Genomic_DNA"/>
</dbReference>
<accession>A0A381ULL5</accession>
<feature type="domain" description="Aminotransferase class I/classII large" evidence="6">
    <location>
        <begin position="59"/>
        <end position="147"/>
    </location>
</feature>
<reference evidence="7" key="1">
    <citation type="submission" date="2018-05" db="EMBL/GenBank/DDBJ databases">
        <authorList>
            <person name="Lanie J.A."/>
            <person name="Ng W.-L."/>
            <person name="Kazmierczak K.M."/>
            <person name="Andrzejewski T.M."/>
            <person name="Davidsen T.M."/>
            <person name="Wayne K.J."/>
            <person name="Tettelin H."/>
            <person name="Glass J.I."/>
            <person name="Rusch D."/>
            <person name="Podicherti R."/>
            <person name="Tsui H.-C.T."/>
            <person name="Winkler M.E."/>
        </authorList>
    </citation>
    <scope>NUCLEOTIDE SEQUENCE</scope>
</reference>
<dbReference type="Gene3D" id="3.90.1150.10">
    <property type="entry name" value="Aspartate Aminotransferase, domain 1"/>
    <property type="match status" value="1"/>
</dbReference>
<comment type="cofactor">
    <cofactor evidence="1">
        <name>pyridoxal 5'-phosphate</name>
        <dbReference type="ChEBI" id="CHEBI:597326"/>
    </cofactor>
</comment>
<dbReference type="PANTHER" id="PTHR43525">
    <property type="entry name" value="PROTEIN MALY"/>
    <property type="match status" value="1"/>
</dbReference>
<dbReference type="PANTHER" id="PTHR43525:SF1">
    <property type="entry name" value="PROTEIN MALY"/>
    <property type="match status" value="1"/>
</dbReference>
<name>A0A381ULL5_9ZZZZ</name>
<dbReference type="AlphaFoldDB" id="A0A381ULL5"/>
<feature type="non-terminal residue" evidence="7">
    <location>
        <position position="147"/>
    </location>
</feature>
<dbReference type="InterPro" id="IPR015421">
    <property type="entry name" value="PyrdxlP-dep_Trfase_major"/>
</dbReference>
<evidence type="ECO:0000256" key="3">
    <source>
        <dbReference type="ARBA" id="ARBA00022898"/>
    </source>
</evidence>
<evidence type="ECO:0000256" key="4">
    <source>
        <dbReference type="ARBA" id="ARBA00023239"/>
    </source>
</evidence>
<keyword evidence="4" id="KW-0456">Lyase</keyword>
<dbReference type="InterPro" id="IPR004839">
    <property type="entry name" value="Aminotransferase_I/II_large"/>
</dbReference>
<evidence type="ECO:0000256" key="2">
    <source>
        <dbReference type="ARBA" id="ARBA00012224"/>
    </source>
</evidence>
<dbReference type="SUPFAM" id="SSF53383">
    <property type="entry name" value="PLP-dependent transferases"/>
    <property type="match status" value="1"/>
</dbReference>
<dbReference type="InterPro" id="IPR015424">
    <property type="entry name" value="PyrdxlP-dep_Trfase"/>
</dbReference>
<dbReference type="EC" id="4.4.1.13" evidence="2"/>
<gene>
    <name evidence="7" type="ORF">METZ01_LOCUS81091</name>
</gene>
<dbReference type="InterPro" id="IPR051798">
    <property type="entry name" value="Class-II_PLP-Dep_Aminotrans"/>
</dbReference>
<dbReference type="InterPro" id="IPR015422">
    <property type="entry name" value="PyrdxlP-dep_Trfase_small"/>
</dbReference>
<sequence>VTIDFEQEVDHYGVNSIKWEFVVDDRVLKHWDLTDPDLGDRSVLPMWVADMDFLAAPPIIEAVTRRAQRGLYGYASKTDSYLSAVCGWMARRKAWAVDPEWILMMPGVVTALHVIVRHFTAPGDKVLIQRPVYHPFTFSIENNQREV</sequence>
<feature type="non-terminal residue" evidence="7">
    <location>
        <position position="1"/>
    </location>
</feature>
<keyword evidence="3" id="KW-0663">Pyridoxal phosphate</keyword>
<dbReference type="GO" id="GO:0047804">
    <property type="term" value="F:cysteine-S-conjugate beta-lyase activity"/>
    <property type="evidence" value="ECO:0007669"/>
    <property type="project" value="UniProtKB-EC"/>
</dbReference>
<evidence type="ECO:0000313" key="7">
    <source>
        <dbReference type="EMBL" id="SVA28237.1"/>
    </source>
</evidence>
<evidence type="ECO:0000259" key="6">
    <source>
        <dbReference type="Pfam" id="PF00155"/>
    </source>
</evidence>
<organism evidence="7">
    <name type="scientific">marine metagenome</name>
    <dbReference type="NCBI Taxonomy" id="408172"/>
    <lineage>
        <taxon>unclassified sequences</taxon>
        <taxon>metagenomes</taxon>
        <taxon>ecological metagenomes</taxon>
    </lineage>
</organism>
<protein>
    <recommendedName>
        <fullName evidence="2">cysteine-S-conjugate beta-lyase</fullName>
        <ecNumber evidence="2">4.4.1.13</ecNumber>
    </recommendedName>
</protein>